<dbReference type="AlphaFoldDB" id="A8M1H3"/>
<name>A8M1H3_SALAI</name>
<evidence type="ECO:0008006" key="3">
    <source>
        <dbReference type="Google" id="ProtNLM"/>
    </source>
</evidence>
<protein>
    <recommendedName>
        <fullName evidence="3">Peptidase M23</fullName>
    </recommendedName>
</protein>
<gene>
    <name evidence="2" type="ordered locus">Sare_2275</name>
</gene>
<feature type="compositionally biased region" description="Basic and acidic residues" evidence="1">
    <location>
        <begin position="85"/>
        <end position="96"/>
    </location>
</feature>
<proteinExistence type="predicted"/>
<dbReference type="HOGENOM" id="CLU_989764_0_0_11"/>
<reference evidence="2" key="1">
    <citation type="submission" date="2007-10" db="EMBL/GenBank/DDBJ databases">
        <title>Complete sequence of Salinispora arenicola CNS-205.</title>
        <authorList>
            <consortium name="US DOE Joint Genome Institute"/>
            <person name="Copeland A."/>
            <person name="Lucas S."/>
            <person name="Lapidus A."/>
            <person name="Barry K."/>
            <person name="Glavina del Rio T."/>
            <person name="Dalin E."/>
            <person name="Tice H."/>
            <person name="Pitluck S."/>
            <person name="Foster B."/>
            <person name="Schmutz J."/>
            <person name="Larimer F."/>
            <person name="Land M."/>
            <person name="Hauser L."/>
            <person name="Kyrpides N."/>
            <person name="Ivanova N."/>
            <person name="Jensen P.R."/>
            <person name="Moore B.S."/>
            <person name="Penn K."/>
            <person name="Jenkins C."/>
            <person name="Udwary D."/>
            <person name="Xiang L."/>
            <person name="Gontang E."/>
            <person name="Richardson P."/>
        </authorList>
    </citation>
    <scope>NUCLEOTIDE SEQUENCE [LARGE SCALE GENOMIC DNA]</scope>
    <source>
        <strain evidence="2">CNS-205</strain>
    </source>
</reference>
<organism evidence="2">
    <name type="scientific">Salinispora arenicola (strain CNS-205)</name>
    <dbReference type="NCBI Taxonomy" id="391037"/>
    <lineage>
        <taxon>Bacteria</taxon>
        <taxon>Bacillati</taxon>
        <taxon>Actinomycetota</taxon>
        <taxon>Actinomycetes</taxon>
        <taxon>Micromonosporales</taxon>
        <taxon>Micromonosporaceae</taxon>
        <taxon>Salinispora</taxon>
    </lineage>
</organism>
<feature type="region of interest" description="Disordered" evidence="1">
    <location>
        <begin position="1"/>
        <end position="43"/>
    </location>
</feature>
<dbReference type="eggNOG" id="COG0739">
    <property type="taxonomic scope" value="Bacteria"/>
</dbReference>
<evidence type="ECO:0000313" key="2">
    <source>
        <dbReference type="EMBL" id="ABV98134.1"/>
    </source>
</evidence>
<dbReference type="OrthoDB" id="5496837at2"/>
<dbReference type="KEGG" id="saq:Sare_2275"/>
<feature type="region of interest" description="Disordered" evidence="1">
    <location>
        <begin position="71"/>
        <end position="143"/>
    </location>
</feature>
<dbReference type="EMBL" id="CP000850">
    <property type="protein sequence ID" value="ABV98134.1"/>
    <property type="molecule type" value="Genomic_DNA"/>
</dbReference>
<evidence type="ECO:0000256" key="1">
    <source>
        <dbReference type="SAM" id="MobiDB-lite"/>
    </source>
</evidence>
<dbReference type="STRING" id="391037.Sare_2275"/>
<accession>A8M1H3</accession>
<dbReference type="PATRIC" id="fig|391037.6.peg.2307"/>
<sequence>MHPDDTSAQKATPPQPTTRSADEGSPERTSAQHRAPSRGVRALLTSPPARVTLAAGLAACLGVATYAGTRTAAPEPPNTQEPEAATERVDAADRVSRAHLRQAASPTPASPSPTTSTSPTASTSPSATEESTPSEPVPPQPVAGLTQAQMDNAKVIVDVGTRMDIPHRGLIVAIATAMQESTLLNYANGGVPESRNYPHQAVGWDHDSVGLFQQRPSSGWGSVAQLMRPTYAAEAFYQALLTIPGWQEMSVAWAAQSVQVSAFPDAYAQHVTRATTVVTALV</sequence>
<feature type="compositionally biased region" description="Low complexity" evidence="1">
    <location>
        <begin position="103"/>
        <end position="134"/>
    </location>
</feature>